<organism evidence="1 2">
    <name type="scientific">Roseomonas fluvialis</name>
    <dbReference type="NCBI Taxonomy" id="1750527"/>
    <lineage>
        <taxon>Bacteria</taxon>
        <taxon>Pseudomonadati</taxon>
        <taxon>Pseudomonadota</taxon>
        <taxon>Alphaproteobacteria</taxon>
        <taxon>Acetobacterales</taxon>
        <taxon>Roseomonadaceae</taxon>
        <taxon>Roseomonas</taxon>
    </lineage>
</organism>
<evidence type="ECO:0008006" key="3">
    <source>
        <dbReference type="Google" id="ProtNLM"/>
    </source>
</evidence>
<evidence type="ECO:0000313" key="2">
    <source>
        <dbReference type="Proteomes" id="UP000831327"/>
    </source>
</evidence>
<dbReference type="PANTHER" id="PTHR31715:SF0">
    <property type="entry name" value="UREASE ACCESSORY PROTEIN G"/>
    <property type="match status" value="1"/>
</dbReference>
<dbReference type="Proteomes" id="UP000831327">
    <property type="component" value="Chromosome"/>
</dbReference>
<evidence type="ECO:0000313" key="1">
    <source>
        <dbReference type="EMBL" id="BDG72640.1"/>
    </source>
</evidence>
<dbReference type="EMBL" id="AP025637">
    <property type="protein sequence ID" value="BDG72640.1"/>
    <property type="molecule type" value="Genomic_DNA"/>
</dbReference>
<dbReference type="PANTHER" id="PTHR31715">
    <property type="entry name" value="UREASE ACCESSORY PROTEIN G"/>
    <property type="match status" value="1"/>
</dbReference>
<protein>
    <recommendedName>
        <fullName evidence="3">Ribose-5-phosphate isomerase</fullName>
    </recommendedName>
</protein>
<keyword evidence="2" id="KW-1185">Reference proteome</keyword>
<name>A0ABM7Y450_9PROT</name>
<sequence length="232" mass="24462">MPGSDFDRLAPGSTALDLLSRNHATHAALPMTIASDSDWSVQTFARDACSRLRAAIGPFRVGIGGTGGSVQAALTERLCRHPRERQGIAAITNDISANENAEFVTRAGALAPKPIAGVETSGCPHTTIREDTSTHPAAVHDMPDELPRLESLFVGSALDKLAAPLSPPRADMTICVSAGDRISRMGSPGFPLSDLLVTDTIGLAPLVGADLRLVRPRFPEDARAADLRIKLT</sequence>
<dbReference type="InterPro" id="IPR027417">
    <property type="entry name" value="P-loop_NTPase"/>
</dbReference>
<gene>
    <name evidence="1" type="ORF">Rmf_25690</name>
</gene>
<dbReference type="InterPro" id="IPR004400">
    <property type="entry name" value="UreG"/>
</dbReference>
<dbReference type="Gene3D" id="3.40.50.300">
    <property type="entry name" value="P-loop containing nucleotide triphosphate hydrolases"/>
    <property type="match status" value="1"/>
</dbReference>
<accession>A0ABM7Y450</accession>
<reference evidence="1 2" key="1">
    <citation type="journal article" date="2016" name="Microbes Environ.">
        <title>Phylogenetically diverse aerobic anoxygenic phototrophic bacteria isolated from epilithic biofilms in Tama river, Japan.</title>
        <authorList>
            <person name="Hirose S."/>
            <person name="Matsuura K."/>
            <person name="Haruta S."/>
        </authorList>
    </citation>
    <scope>NUCLEOTIDE SEQUENCE [LARGE SCALE GENOMIC DNA]</scope>
    <source>
        <strain evidence="1 2">S08</strain>
    </source>
</reference>
<proteinExistence type="predicted"/>